<dbReference type="EMBL" id="PGET01000001">
    <property type="protein sequence ID" value="PJJ28902.1"/>
    <property type="molecule type" value="Genomic_DNA"/>
</dbReference>
<dbReference type="PANTHER" id="PTHR12110">
    <property type="entry name" value="HYDROXYPYRUVATE ISOMERASE"/>
    <property type="match status" value="1"/>
</dbReference>
<dbReference type="Gene3D" id="3.20.20.150">
    <property type="entry name" value="Divalent-metal-dependent TIM barrel enzymes"/>
    <property type="match status" value="1"/>
</dbReference>
<proteinExistence type="predicted"/>
<name>A0A2M8Z638_9FIRM</name>
<dbReference type="InterPro" id="IPR036237">
    <property type="entry name" value="Xyl_isomerase-like_sf"/>
</dbReference>
<protein>
    <submittedName>
        <fullName evidence="2">D-psicose/D-tagatose/L-ribulose 3-epimerase</fullName>
    </submittedName>
</protein>
<comment type="caution">
    <text evidence="2">The sequence shown here is derived from an EMBL/GenBank/DDBJ whole genome shotgun (WGS) entry which is preliminary data.</text>
</comment>
<evidence type="ECO:0000313" key="2">
    <source>
        <dbReference type="EMBL" id="PJJ28902.1"/>
    </source>
</evidence>
<organism evidence="2 3">
    <name type="scientific">[Clostridium] celerecrescens 18A</name>
    <dbReference type="NCBI Taxonomy" id="1286362"/>
    <lineage>
        <taxon>Bacteria</taxon>
        <taxon>Bacillati</taxon>
        <taxon>Bacillota</taxon>
        <taxon>Clostridia</taxon>
        <taxon>Lachnospirales</taxon>
        <taxon>Lachnospiraceae</taxon>
        <taxon>Lacrimispora</taxon>
    </lineage>
</organism>
<dbReference type="AlphaFoldDB" id="A0A2M8Z638"/>
<sequence>MSSYWGINLWNWENELGLQCAGLPEKAFKMGFTAVELPMTVPEIPKKLMDEIRSLDMEVSLCAALGAGRDLSNFDETIRQNTMKYMTECLKSAEAVSAKVFAGPLYTGGGKKHRLSEEDEKREWELAVTGIRKVSAIAKGCGVRLALEPLNRYRTSVVNTAAQALKLVSDIGEENVGVHFDTYQAGIEEDSITDAFEAVLKEEKMYHFHACSNNRGVPGQGFFPWKDLWGLMQRYDYKGHITMETFAPGGFDAGWVQPQKSADEIAKSGILYMKQHDWH</sequence>
<dbReference type="RefSeq" id="WP_100305351.1">
    <property type="nucleotide sequence ID" value="NZ_PGET01000001.1"/>
</dbReference>
<dbReference type="Pfam" id="PF01261">
    <property type="entry name" value="AP_endonuc_2"/>
    <property type="match status" value="1"/>
</dbReference>
<accession>A0A2M8Z638</accession>
<reference evidence="2 3" key="1">
    <citation type="submission" date="2017-11" db="EMBL/GenBank/DDBJ databases">
        <title>Understudied soil microbes with underappreciated capabilities: Untangling the Clostridium saccharolyticum group.</title>
        <authorList>
            <person name="Leschine S."/>
        </authorList>
    </citation>
    <scope>NUCLEOTIDE SEQUENCE [LARGE SCALE GENOMIC DNA]</scope>
    <source>
        <strain evidence="2 3">18A</strain>
    </source>
</reference>
<feature type="domain" description="Xylose isomerase-like TIM barrel" evidence="1">
    <location>
        <begin position="25"/>
        <end position="273"/>
    </location>
</feature>
<dbReference type="SUPFAM" id="SSF51658">
    <property type="entry name" value="Xylose isomerase-like"/>
    <property type="match status" value="1"/>
</dbReference>
<dbReference type="OrthoDB" id="9786584at2"/>
<evidence type="ECO:0000313" key="3">
    <source>
        <dbReference type="Proteomes" id="UP000231092"/>
    </source>
</evidence>
<dbReference type="Proteomes" id="UP000231092">
    <property type="component" value="Unassembled WGS sequence"/>
</dbReference>
<dbReference type="PANTHER" id="PTHR12110:SF41">
    <property type="entry name" value="INOSOSE DEHYDRATASE"/>
    <property type="match status" value="1"/>
</dbReference>
<evidence type="ECO:0000259" key="1">
    <source>
        <dbReference type="Pfam" id="PF01261"/>
    </source>
</evidence>
<dbReference type="InterPro" id="IPR050312">
    <property type="entry name" value="IolE/XylAMocC-like"/>
</dbReference>
<gene>
    <name evidence="2" type="ORF">H171_2424</name>
</gene>
<dbReference type="InterPro" id="IPR013022">
    <property type="entry name" value="Xyl_isomerase-like_TIM-brl"/>
</dbReference>